<evidence type="ECO:0000259" key="2">
    <source>
        <dbReference type="Pfam" id="PF02563"/>
    </source>
</evidence>
<feature type="domain" description="Polysaccharide export protein N-terminal" evidence="2">
    <location>
        <begin position="58"/>
        <end position="125"/>
    </location>
</feature>
<evidence type="ECO:0000313" key="5">
    <source>
        <dbReference type="Proteomes" id="UP000186074"/>
    </source>
</evidence>
<dbReference type="Proteomes" id="UP000186074">
    <property type="component" value="Chromosome"/>
</dbReference>
<organism evidence="4 5">
    <name type="scientific">Poseidonibacter parvus</name>
    <dbReference type="NCBI Taxonomy" id="1850254"/>
    <lineage>
        <taxon>Bacteria</taxon>
        <taxon>Pseudomonadati</taxon>
        <taxon>Campylobacterota</taxon>
        <taxon>Epsilonproteobacteria</taxon>
        <taxon>Campylobacterales</taxon>
        <taxon>Arcobacteraceae</taxon>
        <taxon>Poseidonibacter</taxon>
    </lineage>
</organism>
<dbReference type="AlphaFoldDB" id="A0A1P8KPM3"/>
<dbReference type="RefSeq" id="WP_076088337.1">
    <property type="nucleotide sequence ID" value="NZ_CP019070.1"/>
</dbReference>
<protein>
    <submittedName>
        <fullName evidence="4">Uncharacterized protein</fullName>
    </submittedName>
</protein>
<evidence type="ECO:0000256" key="1">
    <source>
        <dbReference type="ARBA" id="ARBA00022729"/>
    </source>
</evidence>
<dbReference type="PANTHER" id="PTHR33619:SF3">
    <property type="entry name" value="POLYSACCHARIDE EXPORT PROTEIN GFCE-RELATED"/>
    <property type="match status" value="1"/>
</dbReference>
<feature type="domain" description="Soluble ligand binding" evidence="3">
    <location>
        <begin position="429"/>
        <end position="480"/>
    </location>
</feature>
<name>A0A1P8KPM3_9BACT</name>
<dbReference type="GO" id="GO:0015159">
    <property type="term" value="F:polysaccharide transmembrane transporter activity"/>
    <property type="evidence" value="ECO:0007669"/>
    <property type="project" value="InterPro"/>
</dbReference>
<dbReference type="Gene3D" id="3.10.560.10">
    <property type="entry name" value="Outer membrane lipoprotein wza domain like"/>
    <property type="match status" value="2"/>
</dbReference>
<dbReference type="Pfam" id="PF10531">
    <property type="entry name" value="SLBB"/>
    <property type="match status" value="1"/>
</dbReference>
<dbReference type="InterPro" id="IPR049712">
    <property type="entry name" value="Poly_export"/>
</dbReference>
<accession>A0A1P8KPM3</accession>
<dbReference type="EMBL" id="CP019070">
    <property type="protein sequence ID" value="APW66498.1"/>
    <property type="molecule type" value="Genomic_DNA"/>
</dbReference>
<dbReference type="Pfam" id="PF02563">
    <property type="entry name" value="Poly_export"/>
    <property type="match status" value="1"/>
</dbReference>
<evidence type="ECO:0000259" key="3">
    <source>
        <dbReference type="Pfam" id="PF10531"/>
    </source>
</evidence>
<evidence type="ECO:0000313" key="4">
    <source>
        <dbReference type="EMBL" id="APW66498.1"/>
    </source>
</evidence>
<dbReference type="PANTHER" id="PTHR33619">
    <property type="entry name" value="POLYSACCHARIDE EXPORT PROTEIN GFCE-RELATED"/>
    <property type="match status" value="1"/>
</dbReference>
<sequence>MKIIFLILSLIYFSNALEIPSEENKKEEIILKDNKKIKIFGENLFNGEFSKSSQHRYNPDYLLNISDTINLKLWGAVDLDMKLTIDEQGNIFVPKVGAIKLLGVANKDLSEKIKKRLQKTYKDNVYIYANLDNFQPISVFVSGGAVKPGLYEGLSSDSILQFIDKAKGIAQNGSFRNISVLRDNNIISNVDLYQYLLNGRLDLLQFKTGDIINIEYLKGYITVDGDVQKPLKIETNGYLTINTIAKLVQPYTEASDIIISKFDISNEKTLNMYSINDKEVKVEANQHVKFVSNNNTKTIEIKIDGEHNGLKNIVVKKGTTLQELISTLNFSELSSKENINLYRQSVAKLQKELIDASLQELESSVLKTGSITTEESTIRVQEASSVLDFIKRAKEVEPKGRVVLNKNSDFSQIVLEDEDKIFIPKRNHVVTVQGEVKIPSSLSFVEDMSLENYLEQCGGLSSRADEDNILVIKQDGNVTTYDNSVFSNQIITIEPGDSVLVLGKLDSKSIPIIKSITQILYQIAVGAGVLVRL</sequence>
<dbReference type="OrthoDB" id="9815244at2"/>
<dbReference type="STRING" id="1850254.LPB137_11895"/>
<dbReference type="Gene3D" id="3.30.1950.10">
    <property type="entry name" value="wza like domain"/>
    <property type="match status" value="1"/>
</dbReference>
<proteinExistence type="predicted"/>
<keyword evidence="5" id="KW-1185">Reference proteome</keyword>
<keyword evidence="1" id="KW-0732">Signal</keyword>
<gene>
    <name evidence="4" type="ORF">LPB137_11895</name>
</gene>
<dbReference type="KEGG" id="alp:LPB137_11895"/>
<dbReference type="InterPro" id="IPR019554">
    <property type="entry name" value="Soluble_ligand-bd"/>
</dbReference>
<reference evidence="4 5" key="1">
    <citation type="submission" date="2017-01" db="EMBL/GenBank/DDBJ databases">
        <title>Genome sequencing of Arcobacter sp. LPB0137.</title>
        <authorList>
            <person name="Lee G.-W."/>
            <person name="Yi H."/>
        </authorList>
    </citation>
    <scope>NUCLEOTIDE SEQUENCE [LARGE SCALE GENOMIC DNA]</scope>
    <source>
        <strain evidence="4 5">LPB0137</strain>
    </source>
</reference>
<dbReference type="InterPro" id="IPR003715">
    <property type="entry name" value="Poly_export_N"/>
</dbReference>